<dbReference type="EMBL" id="VFQF01000003">
    <property type="protein sequence ID" value="TQN44502.1"/>
    <property type="molecule type" value="Genomic_DNA"/>
</dbReference>
<gene>
    <name evidence="1" type="ORF">FHX52_3717</name>
</gene>
<dbReference type="RefSeq" id="WP_141823849.1">
    <property type="nucleotide sequence ID" value="NZ_BAAAQC010000010.1"/>
</dbReference>
<dbReference type="InterPro" id="IPR023393">
    <property type="entry name" value="START-like_dom_sf"/>
</dbReference>
<sequence>MTKELHTRSTHVDAPVEKVFDYVKDPHHFFEAFDEEWRRHMALVDVHTTPEGVGSTARLMGRMFLFFHMEWTLTREEYVPNERIVDHANTGGVWTFTFAPDETGTTLTGSFGWSSKVPLVGEVMDRFGWNGDDDLDLMLANLKKAIEI</sequence>
<comment type="caution">
    <text evidence="1">The sequence shown here is derived from an EMBL/GenBank/DDBJ whole genome shotgun (WGS) entry which is preliminary data.</text>
</comment>
<organism evidence="1 2">
    <name type="scientific">Humibacillus xanthopallidus</name>
    <dbReference type="NCBI Taxonomy" id="412689"/>
    <lineage>
        <taxon>Bacteria</taxon>
        <taxon>Bacillati</taxon>
        <taxon>Actinomycetota</taxon>
        <taxon>Actinomycetes</taxon>
        <taxon>Micrococcales</taxon>
        <taxon>Intrasporangiaceae</taxon>
        <taxon>Humibacillus</taxon>
    </lineage>
</organism>
<evidence type="ECO:0000313" key="1">
    <source>
        <dbReference type="EMBL" id="TQN44502.1"/>
    </source>
</evidence>
<dbReference type="Gene3D" id="3.30.530.20">
    <property type="match status" value="1"/>
</dbReference>
<dbReference type="OrthoDB" id="5148624at2"/>
<name>A0A543PK94_9MICO</name>
<dbReference type="InterPro" id="IPR019587">
    <property type="entry name" value="Polyketide_cyclase/dehydratase"/>
</dbReference>
<protein>
    <submittedName>
        <fullName evidence="1">Uncharacterized protein YndB with AHSA1/START domain</fullName>
    </submittedName>
</protein>
<dbReference type="SUPFAM" id="SSF55961">
    <property type="entry name" value="Bet v1-like"/>
    <property type="match status" value="1"/>
</dbReference>
<dbReference type="AlphaFoldDB" id="A0A543PK94"/>
<accession>A0A543PK94</accession>
<proteinExistence type="predicted"/>
<evidence type="ECO:0000313" key="2">
    <source>
        <dbReference type="Proteomes" id="UP000320085"/>
    </source>
</evidence>
<reference evidence="1 2" key="1">
    <citation type="submission" date="2019-06" db="EMBL/GenBank/DDBJ databases">
        <title>Sequencing the genomes of 1000 actinobacteria strains.</title>
        <authorList>
            <person name="Klenk H.-P."/>
        </authorList>
    </citation>
    <scope>NUCLEOTIDE SEQUENCE [LARGE SCALE GENOMIC DNA]</scope>
    <source>
        <strain evidence="1 2">DSM 21776</strain>
    </source>
</reference>
<dbReference type="Proteomes" id="UP000320085">
    <property type="component" value="Unassembled WGS sequence"/>
</dbReference>
<dbReference type="Pfam" id="PF10604">
    <property type="entry name" value="Polyketide_cyc2"/>
    <property type="match status" value="1"/>
</dbReference>